<proteinExistence type="predicted"/>
<evidence type="ECO:0000313" key="2">
    <source>
        <dbReference type="Proteomes" id="UP000576393"/>
    </source>
</evidence>
<dbReference type="RefSeq" id="WP_179818214.1">
    <property type="nucleotide sequence ID" value="NZ_JACCCO010000001.1"/>
</dbReference>
<organism evidence="1 2">
    <name type="scientific">Streptosporangium sandarakinum</name>
    <dbReference type="NCBI Taxonomy" id="1260955"/>
    <lineage>
        <taxon>Bacteria</taxon>
        <taxon>Bacillati</taxon>
        <taxon>Actinomycetota</taxon>
        <taxon>Actinomycetes</taxon>
        <taxon>Streptosporangiales</taxon>
        <taxon>Streptosporangiaceae</taxon>
        <taxon>Streptosporangium</taxon>
    </lineage>
</organism>
<comment type="caution">
    <text evidence="1">The sequence shown here is derived from an EMBL/GenBank/DDBJ whole genome shotgun (WGS) entry which is preliminary data.</text>
</comment>
<accession>A0A852UT86</accession>
<dbReference type="EMBL" id="JACCCO010000001">
    <property type="protein sequence ID" value="NYF38473.1"/>
    <property type="molecule type" value="Genomic_DNA"/>
</dbReference>
<evidence type="ECO:0000313" key="1">
    <source>
        <dbReference type="EMBL" id="NYF38473.1"/>
    </source>
</evidence>
<protein>
    <submittedName>
        <fullName evidence="1">Uncharacterized protein YqfA (UPF0365 family)</fullName>
    </submittedName>
</protein>
<dbReference type="AlphaFoldDB" id="A0A852UT86"/>
<dbReference type="Proteomes" id="UP000576393">
    <property type="component" value="Unassembled WGS sequence"/>
</dbReference>
<sequence>MAEMVPNPLHEALGETLRTVEPLVREIESGLDVPCREFHSGKVWTGPVAKRFDAELASRHARVRDSGDRILADLRQAMARTPRQVTEEEARAIRSRYGLP</sequence>
<reference evidence="1 2" key="1">
    <citation type="submission" date="2020-07" db="EMBL/GenBank/DDBJ databases">
        <title>Sequencing the genomes of 1000 actinobacteria strains.</title>
        <authorList>
            <person name="Klenk H.-P."/>
        </authorList>
    </citation>
    <scope>NUCLEOTIDE SEQUENCE [LARGE SCALE GENOMIC DNA]</scope>
    <source>
        <strain evidence="1 2">DSM 45763</strain>
    </source>
</reference>
<gene>
    <name evidence="1" type="ORF">HDA43_000632</name>
</gene>
<name>A0A852UT86_9ACTN</name>
<keyword evidence="2" id="KW-1185">Reference proteome</keyword>